<dbReference type="RefSeq" id="WP_038152894.1">
    <property type="nucleotide sequence ID" value="NZ_JRNT01000024.1"/>
</dbReference>
<proteinExistence type="predicted"/>
<dbReference type="InterPro" id="IPR049516">
    <property type="entry name" value="FAD-depend_C"/>
</dbReference>
<evidence type="ECO:0000313" key="3">
    <source>
        <dbReference type="Proteomes" id="UP000029628"/>
    </source>
</evidence>
<dbReference type="PANTHER" id="PTHR42842">
    <property type="entry name" value="FAD/NAD(P)-BINDING OXIDOREDUCTASE"/>
    <property type="match status" value="1"/>
</dbReference>
<sequence length="534" mass="59365">MIRLINFRVPVTVQTKLIQLLEKKYVPLRGSITQIHVVRRAVDARKKPHIYFVYTLFLEVDHEERVLRQLRNDKNISKMNPEKPKPISHGVQTLQHRPIVIGFGPAGMLAAFYLAREGYRPIVLERGQDVDTRTADVENFWKHGTFKKESNVQFGEGGAGTFSDGKLTTRITHPRLHEIAQYFVNFGAPEEILYKHKPHVGTDILRGMVKAMRQQIIDWGGEVRFGAKVTDLVIENGGIAAVVVNDKEKISTSIVLLGIGHSARDTYEMMYHKGVDMEGKAFAIGVRIEHPQDMIDRSQYGMDPTELGLGAAEYSLVYHDSQTKRTCYSFCMCPGGHVVASASEENHVVTNGMSLYARNTGIANSALVVTVGPDDFGTHPLAGVEFQRKWEHKAYELGGGTYKAPIQTIGAFLRNTIEDIESSALYSYKPGVVASDLHDCLPPYVTEVMERALPYFGQRIQGFDDENICMTGVETRTSAPLRIQRNEQRVSSNVHGLYPMGEGAGYAGGIMSAALDGAETAIMVMAEFAKPTEM</sequence>
<protein>
    <recommendedName>
        <fullName evidence="1">FAD-dependent protein C-terminal domain-containing protein</fullName>
    </recommendedName>
</protein>
<dbReference type="EMBL" id="JRNT01000024">
    <property type="protein sequence ID" value="KGF46911.1"/>
    <property type="molecule type" value="Genomic_DNA"/>
</dbReference>
<dbReference type="eggNOG" id="COG2509">
    <property type="taxonomic scope" value="Bacteria"/>
</dbReference>
<dbReference type="InterPro" id="IPR028348">
    <property type="entry name" value="FAD-binding_protein"/>
</dbReference>
<dbReference type="SUPFAM" id="SSF51905">
    <property type="entry name" value="FAD/NAD(P)-binding domain"/>
    <property type="match status" value="1"/>
</dbReference>
<organism evidence="2 3">
    <name type="scientific">Veillonella montpellierensis DNF00314</name>
    <dbReference type="NCBI Taxonomy" id="1401067"/>
    <lineage>
        <taxon>Bacteria</taxon>
        <taxon>Bacillati</taxon>
        <taxon>Bacillota</taxon>
        <taxon>Negativicutes</taxon>
        <taxon>Veillonellales</taxon>
        <taxon>Veillonellaceae</taxon>
        <taxon>Veillonella</taxon>
    </lineage>
</organism>
<keyword evidence="3" id="KW-1185">Reference proteome</keyword>
<reference evidence="2 3" key="1">
    <citation type="submission" date="2014-07" db="EMBL/GenBank/DDBJ databases">
        <authorList>
            <person name="McCorrison J."/>
            <person name="Sanka R."/>
            <person name="Torralba M."/>
            <person name="Gillis M."/>
            <person name="Haft D.H."/>
            <person name="Methe B."/>
            <person name="Sutton G."/>
            <person name="Nelson K.E."/>
        </authorList>
    </citation>
    <scope>NUCLEOTIDE SEQUENCE [LARGE SCALE GENOMIC DNA]</scope>
    <source>
        <strain evidence="2 3">DNF00314</strain>
    </source>
</reference>
<dbReference type="InterPro" id="IPR036188">
    <property type="entry name" value="FAD/NAD-bd_sf"/>
</dbReference>
<dbReference type="AlphaFoldDB" id="A0A096AJX0"/>
<comment type="caution">
    <text evidence="2">The sequence shown here is derived from an EMBL/GenBank/DDBJ whole genome shotgun (WGS) entry which is preliminary data.</text>
</comment>
<dbReference type="Gene3D" id="3.50.50.60">
    <property type="entry name" value="FAD/NAD(P)-binding domain"/>
    <property type="match status" value="2"/>
</dbReference>
<dbReference type="Gene3D" id="3.30.70.2700">
    <property type="match status" value="1"/>
</dbReference>
<evidence type="ECO:0000259" key="1">
    <source>
        <dbReference type="Pfam" id="PF21688"/>
    </source>
</evidence>
<name>A0A096AJX0_9FIRM</name>
<feature type="domain" description="FAD-dependent protein C-terminal" evidence="1">
    <location>
        <begin position="281"/>
        <end position="477"/>
    </location>
</feature>
<dbReference type="PANTHER" id="PTHR42842:SF3">
    <property type="entry name" value="FAD_NAD(P)-BINDING OXIDOREDUCTASE FAMILY PROTEIN"/>
    <property type="match status" value="1"/>
</dbReference>
<dbReference type="PIRSF" id="PIRSF038984">
    <property type="entry name" value="FAD_binding_protein"/>
    <property type="match status" value="1"/>
</dbReference>
<dbReference type="Pfam" id="PF21688">
    <property type="entry name" value="FAD-depend_C"/>
    <property type="match status" value="1"/>
</dbReference>
<accession>A0A096AJX0</accession>
<dbReference type="PRINTS" id="PR00419">
    <property type="entry name" value="ADXRDTASE"/>
</dbReference>
<gene>
    <name evidence="2" type="ORF">HMPREF0872_06645</name>
</gene>
<evidence type="ECO:0000313" key="2">
    <source>
        <dbReference type="EMBL" id="KGF46911.1"/>
    </source>
</evidence>
<dbReference type="Proteomes" id="UP000029628">
    <property type="component" value="Unassembled WGS sequence"/>
</dbReference>